<gene>
    <name evidence="2" type="ORF">SAMN05216266_10860</name>
</gene>
<name>A0A1I0ZZZ1_9PSEU</name>
<feature type="region of interest" description="Disordered" evidence="1">
    <location>
        <begin position="49"/>
        <end position="163"/>
    </location>
</feature>
<accession>A0A1I0ZZZ1</accession>
<sequence length="232" mass="25982">MTKRHPSAATRLRRSRSRIIWSGSRCQRPSYSTATFALSIAMSRRARNRRFRRTMCCGTGSKPPMTSTTRSSDSGSDSDRGSAMSRAHLASRIPRFRRFSSERANVERRTRPDRRNASTSGTAMRSRRTHPLLRGESRSIRSSVIRGGRAMRMPCHGRDSRRVTAVRRTRIPSMGPNLYFSGTTNSTGSLGFASWTPRTVAAERPVRTASFGTMRAAPRHRSSWVTGTSART</sequence>
<dbReference type="STRING" id="490629.SAMN05216266_10860"/>
<reference evidence="3" key="1">
    <citation type="submission" date="2016-10" db="EMBL/GenBank/DDBJ databases">
        <authorList>
            <person name="Varghese N."/>
            <person name="Submissions S."/>
        </authorList>
    </citation>
    <scope>NUCLEOTIDE SEQUENCE [LARGE SCALE GENOMIC DNA]</scope>
    <source>
        <strain evidence="3">CGMCC 4.3568</strain>
    </source>
</reference>
<dbReference type="EMBL" id="FOKG01000008">
    <property type="protein sequence ID" value="SFB31309.1"/>
    <property type="molecule type" value="Genomic_DNA"/>
</dbReference>
<keyword evidence="3" id="KW-1185">Reference proteome</keyword>
<protein>
    <submittedName>
        <fullName evidence="2">Uncharacterized protein</fullName>
    </submittedName>
</protein>
<feature type="compositionally biased region" description="Basic and acidic residues" evidence="1">
    <location>
        <begin position="99"/>
        <end position="116"/>
    </location>
</feature>
<evidence type="ECO:0000256" key="1">
    <source>
        <dbReference type="SAM" id="MobiDB-lite"/>
    </source>
</evidence>
<organism evidence="2 3">
    <name type="scientific">Amycolatopsis marina</name>
    <dbReference type="NCBI Taxonomy" id="490629"/>
    <lineage>
        <taxon>Bacteria</taxon>
        <taxon>Bacillati</taxon>
        <taxon>Actinomycetota</taxon>
        <taxon>Actinomycetes</taxon>
        <taxon>Pseudonocardiales</taxon>
        <taxon>Pseudonocardiaceae</taxon>
        <taxon>Amycolatopsis</taxon>
    </lineage>
</organism>
<dbReference type="Proteomes" id="UP000243799">
    <property type="component" value="Unassembled WGS sequence"/>
</dbReference>
<dbReference type="AlphaFoldDB" id="A0A1I0ZZZ1"/>
<proteinExistence type="predicted"/>
<evidence type="ECO:0000313" key="3">
    <source>
        <dbReference type="Proteomes" id="UP000243799"/>
    </source>
</evidence>
<evidence type="ECO:0000313" key="2">
    <source>
        <dbReference type="EMBL" id="SFB31309.1"/>
    </source>
</evidence>
<feature type="compositionally biased region" description="Low complexity" evidence="1">
    <location>
        <begin position="65"/>
        <end position="87"/>
    </location>
</feature>